<gene>
    <name evidence="1" type="primary">ORF216886</name>
</gene>
<accession>A0A0B7C010</accession>
<dbReference type="AlphaFoldDB" id="A0A0B7C010"/>
<reference evidence="1" key="1">
    <citation type="submission" date="2014-12" db="EMBL/GenBank/DDBJ databases">
        <title>Insight into the proteome of Arion vulgaris.</title>
        <authorList>
            <person name="Aradska J."/>
            <person name="Bulat T."/>
            <person name="Smidak R."/>
            <person name="Sarate P."/>
            <person name="Gangsoo J."/>
            <person name="Sialana F."/>
            <person name="Bilban M."/>
            <person name="Lubec G."/>
        </authorList>
    </citation>
    <scope>NUCLEOTIDE SEQUENCE</scope>
    <source>
        <tissue evidence="1">Skin</tissue>
    </source>
</reference>
<name>A0A0B7C010_9EUPU</name>
<dbReference type="EMBL" id="HACG01050915">
    <property type="protein sequence ID" value="CEK97780.1"/>
    <property type="molecule type" value="Transcribed_RNA"/>
</dbReference>
<evidence type="ECO:0000313" key="1">
    <source>
        <dbReference type="EMBL" id="CEK97780.1"/>
    </source>
</evidence>
<protein>
    <submittedName>
        <fullName evidence="1">Uncharacterized protein</fullName>
    </submittedName>
</protein>
<proteinExistence type="predicted"/>
<sequence length="72" mass="8418">MSSGNMGLSDLDTSQDLRRFLYLDTYPYLRHSVVHGYLRKTFFTRVAKVSATPTDCQEEVRMMPTMMICFEK</sequence>
<organism evidence="1">
    <name type="scientific">Arion vulgaris</name>
    <dbReference type="NCBI Taxonomy" id="1028688"/>
    <lineage>
        <taxon>Eukaryota</taxon>
        <taxon>Metazoa</taxon>
        <taxon>Spiralia</taxon>
        <taxon>Lophotrochozoa</taxon>
        <taxon>Mollusca</taxon>
        <taxon>Gastropoda</taxon>
        <taxon>Heterobranchia</taxon>
        <taxon>Euthyneura</taxon>
        <taxon>Panpulmonata</taxon>
        <taxon>Eupulmonata</taxon>
        <taxon>Stylommatophora</taxon>
        <taxon>Helicina</taxon>
        <taxon>Arionoidea</taxon>
        <taxon>Arionidae</taxon>
        <taxon>Arion</taxon>
    </lineage>
</organism>